<keyword evidence="2" id="KW-1185">Reference proteome</keyword>
<dbReference type="AlphaFoldDB" id="A0A1I4EXM8"/>
<protein>
    <recommendedName>
        <fullName evidence="3">SR1 protein</fullName>
    </recommendedName>
</protein>
<dbReference type="EMBL" id="FOTI01000001">
    <property type="protein sequence ID" value="SFL09840.1"/>
    <property type="molecule type" value="Genomic_DNA"/>
</dbReference>
<evidence type="ECO:0000313" key="1">
    <source>
        <dbReference type="EMBL" id="SFL09840.1"/>
    </source>
</evidence>
<evidence type="ECO:0008006" key="3">
    <source>
        <dbReference type="Google" id="ProtNLM"/>
    </source>
</evidence>
<organism evidence="1 2">
    <name type="scientific">Halanaerobium salsuginis</name>
    <dbReference type="NCBI Taxonomy" id="29563"/>
    <lineage>
        <taxon>Bacteria</taxon>
        <taxon>Bacillati</taxon>
        <taxon>Bacillota</taxon>
        <taxon>Clostridia</taxon>
        <taxon>Halanaerobiales</taxon>
        <taxon>Halanaerobiaceae</taxon>
        <taxon>Halanaerobium</taxon>
    </lineage>
</organism>
<accession>A0A1I4EXM8</accession>
<name>A0A1I4EXM8_9FIRM</name>
<reference evidence="1 2" key="1">
    <citation type="submission" date="2016-10" db="EMBL/GenBank/DDBJ databases">
        <authorList>
            <person name="de Groot N.N."/>
        </authorList>
    </citation>
    <scope>NUCLEOTIDE SEQUENCE [LARGE SCALE GENOMIC DNA]</scope>
    <source>
        <strain evidence="1 2">ATCC 51327</strain>
    </source>
</reference>
<dbReference type="RefSeq" id="WP_177181326.1">
    <property type="nucleotide sequence ID" value="NZ_FOTI01000001.1"/>
</dbReference>
<dbReference type="STRING" id="29563.SAMN02983006_00177"/>
<sequence length="46" mass="5186">MKESNVKIVCEDCGKEAPIDHKKSTENWIAYKDKCECGGKTVPKMI</sequence>
<dbReference type="Proteomes" id="UP000199006">
    <property type="component" value="Unassembled WGS sequence"/>
</dbReference>
<evidence type="ECO:0000313" key="2">
    <source>
        <dbReference type="Proteomes" id="UP000199006"/>
    </source>
</evidence>
<proteinExistence type="predicted"/>
<gene>
    <name evidence="1" type="ORF">SAMN02983006_00177</name>
</gene>